<gene>
    <name evidence="2" type="ORF">VFPFJ_09109</name>
</gene>
<evidence type="ECO:0000313" key="2">
    <source>
        <dbReference type="EMBL" id="OAQ83306.1"/>
    </source>
</evidence>
<sequence length="72" mass="7374">MLGCCPSIHHHLRRASERVAAGPTLKTSLAREGGALGRGAQKKRRQLASAGYEQPAARPGACSAAAPPTAAE</sequence>
<proteinExistence type="predicted"/>
<dbReference type="AlphaFoldDB" id="A0A179GZ87"/>
<reference evidence="2 3" key="1">
    <citation type="submission" date="2016-02" db="EMBL/GenBank/DDBJ databases">
        <title>Biosynthesis of antibiotic leucinostatins and their inhibition on Phytophthora in bio-control Purpureocillium lilacinum.</title>
        <authorList>
            <person name="Wang G."/>
            <person name="Liu Z."/>
            <person name="Lin R."/>
            <person name="Li E."/>
            <person name="Mao Z."/>
            <person name="Ling J."/>
            <person name="Yin W."/>
            <person name="Xie B."/>
        </authorList>
    </citation>
    <scope>NUCLEOTIDE SEQUENCE [LARGE SCALE GENOMIC DNA]</scope>
    <source>
        <strain evidence="2">PLFJ-1</strain>
    </source>
</reference>
<dbReference type="Proteomes" id="UP000078340">
    <property type="component" value="Unassembled WGS sequence"/>
</dbReference>
<feature type="compositionally biased region" description="Low complexity" evidence="1">
    <location>
        <begin position="55"/>
        <end position="72"/>
    </location>
</feature>
<feature type="region of interest" description="Disordered" evidence="1">
    <location>
        <begin position="30"/>
        <end position="72"/>
    </location>
</feature>
<accession>A0A179GZ87</accession>
<organism evidence="2 3">
    <name type="scientific">Purpureocillium lilacinum</name>
    <name type="common">Paecilomyces lilacinus</name>
    <dbReference type="NCBI Taxonomy" id="33203"/>
    <lineage>
        <taxon>Eukaryota</taxon>
        <taxon>Fungi</taxon>
        <taxon>Dikarya</taxon>
        <taxon>Ascomycota</taxon>
        <taxon>Pezizomycotina</taxon>
        <taxon>Sordariomycetes</taxon>
        <taxon>Hypocreomycetidae</taxon>
        <taxon>Hypocreales</taxon>
        <taxon>Ophiocordycipitaceae</taxon>
        <taxon>Purpureocillium</taxon>
    </lineage>
</organism>
<name>A0A179GZ87_PURLI</name>
<protein>
    <submittedName>
        <fullName evidence="2">Uncharacterized protein</fullName>
    </submittedName>
</protein>
<evidence type="ECO:0000256" key="1">
    <source>
        <dbReference type="SAM" id="MobiDB-lite"/>
    </source>
</evidence>
<comment type="caution">
    <text evidence="2">The sequence shown here is derived from an EMBL/GenBank/DDBJ whole genome shotgun (WGS) entry which is preliminary data.</text>
</comment>
<evidence type="ECO:0000313" key="3">
    <source>
        <dbReference type="Proteomes" id="UP000078340"/>
    </source>
</evidence>
<dbReference type="EMBL" id="LSBI01000008">
    <property type="protein sequence ID" value="OAQ83306.1"/>
    <property type="molecule type" value="Genomic_DNA"/>
</dbReference>